<reference evidence="2" key="3">
    <citation type="journal article" date="2022" name="Microbiol. Resour. Announc.">
        <title>Draft Genome Sequences of Eight Mycobacterium montefiorense Strains Isolated from Salamanders in Captivity.</title>
        <authorList>
            <person name="Komine T."/>
            <person name="Ihara H."/>
            <person name="Fukano H."/>
            <person name="Hoshino Y."/>
            <person name="Kurata O."/>
            <person name="Wada S."/>
        </authorList>
    </citation>
    <scope>NUCLEOTIDE SEQUENCE</scope>
    <source>
        <strain evidence="2">NJB18185</strain>
    </source>
</reference>
<keyword evidence="3" id="KW-1185">Reference proteome</keyword>
<dbReference type="AlphaFoldDB" id="A0AA37PIZ9"/>
<evidence type="ECO:0000313" key="1">
    <source>
        <dbReference type="EMBL" id="GBG37338.1"/>
    </source>
</evidence>
<reference evidence="2" key="4">
    <citation type="submission" date="2022-04" db="EMBL/GenBank/DDBJ databases">
        <authorList>
            <person name="Komine T."/>
            <person name="Fukano H."/>
            <person name="Wada S."/>
        </authorList>
    </citation>
    <scope>NUCLEOTIDE SEQUENCE</scope>
    <source>
        <strain evidence="2">NJB18185</strain>
    </source>
</reference>
<dbReference type="EMBL" id="BFCH01000011">
    <property type="protein sequence ID" value="GBG37338.1"/>
    <property type="molecule type" value="Genomic_DNA"/>
</dbReference>
<comment type="caution">
    <text evidence="2">The sequence shown here is derived from an EMBL/GenBank/DDBJ whole genome shotgun (WGS) entry which is preliminary data.</text>
</comment>
<dbReference type="Pfam" id="PF04245">
    <property type="entry name" value="NA37"/>
    <property type="match status" value="1"/>
</dbReference>
<dbReference type="GO" id="GO:0009295">
    <property type="term" value="C:nucleoid"/>
    <property type="evidence" value="ECO:0007669"/>
    <property type="project" value="InterPro"/>
</dbReference>
<dbReference type="InterPro" id="IPR007358">
    <property type="entry name" value="Nucleoid_associated_NdpA"/>
</dbReference>
<dbReference type="Proteomes" id="UP000245060">
    <property type="component" value="Unassembled WGS sequence"/>
</dbReference>
<reference evidence="3" key="2">
    <citation type="submission" date="2018-04" db="EMBL/GenBank/DDBJ databases">
        <title>Draft genome sequence of Mycobacterium montefiorense isolated from Japanese black salamander.</title>
        <authorList>
            <person name="Fukano H."/>
            <person name="Yoshida M."/>
            <person name="Shimizu A."/>
            <person name="Iwao H."/>
            <person name="Kurata O."/>
            <person name="Katayama Y."/>
            <person name="Omatsu T."/>
            <person name="Mizutani T."/>
            <person name="Wada S."/>
            <person name="Hoshino Y."/>
        </authorList>
    </citation>
    <scope>NUCLEOTIDE SEQUENCE [LARGE SCALE GENOMIC DNA]</scope>
    <source>
        <strain evidence="3">BS</strain>
    </source>
</reference>
<evidence type="ECO:0000313" key="4">
    <source>
        <dbReference type="Proteomes" id="UP001139505"/>
    </source>
</evidence>
<gene>
    <name evidence="1" type="ORF">MmonteBS_17100</name>
    <name evidence="2" type="ORF">NJB18185_01280</name>
</gene>
<protein>
    <recommendedName>
        <fullName evidence="5">Nucleoid-associated protein</fullName>
    </recommendedName>
</protein>
<proteinExistence type="predicted"/>
<accession>A0AA37PIZ9</accession>
<evidence type="ECO:0000313" key="3">
    <source>
        <dbReference type="Proteomes" id="UP000245060"/>
    </source>
</evidence>
<evidence type="ECO:0000313" key="2">
    <source>
        <dbReference type="EMBL" id="GKU70350.1"/>
    </source>
</evidence>
<organism evidence="2 4">
    <name type="scientific">Mycobacterium montefiorense</name>
    <dbReference type="NCBI Taxonomy" id="154654"/>
    <lineage>
        <taxon>Bacteria</taxon>
        <taxon>Bacillati</taxon>
        <taxon>Actinomycetota</taxon>
        <taxon>Actinomycetes</taxon>
        <taxon>Mycobacteriales</taxon>
        <taxon>Mycobacteriaceae</taxon>
        <taxon>Mycobacterium</taxon>
        <taxon>Mycobacterium simiae complex</taxon>
    </lineage>
</organism>
<dbReference type="Proteomes" id="UP001139505">
    <property type="component" value="Unassembled WGS sequence"/>
</dbReference>
<sequence>MQERWWAVSAFKAGVFKPVEVIMHAVPKGKASSGGADELLYSEAPIALTADDRAFIQRRLRQSLGGYARPVDEDASIGSEVPDKLRELLASSENFVGHSREFARLLHLHQKPVSPGGLVMTVIGDVGGARCVVVAKMEHQEGMRVEQTTNEQGQRTFKAEHLRDLILGDGTRVFKVGVFVASAKGDLDGHVVDDQQRFGGVADYFIAFLGCRFRQQADVQTETFLKLAQQFIAERSRDDPEKNAVYEIALLADLQSSSDTIQPEKFAADHLREDDQDLFLERIQDEGLPIKSFVKDTTLIKNNIRRMRIRTERGADVFAPPDMFSDGSLTVQNGDGVDSVITLRDKVKQMGGASGKRTG</sequence>
<evidence type="ECO:0008006" key="5">
    <source>
        <dbReference type="Google" id="ProtNLM"/>
    </source>
</evidence>
<dbReference type="EMBL" id="BQYH01000002">
    <property type="protein sequence ID" value="GKU70350.1"/>
    <property type="molecule type" value="Genomic_DNA"/>
</dbReference>
<name>A0AA37PIZ9_9MYCO</name>
<reference evidence="1" key="1">
    <citation type="journal article" date="2018" name="Genome Announc.">
        <title>Draft Genome Sequence of Mycobacterium montefiorense Isolated from Japanese Black Salamander (Hynobius nigrescens).</title>
        <authorList>
            <person name="Fukano H."/>
            <person name="Yoshida M."/>
            <person name="Shimizu A."/>
            <person name="Iwao H."/>
            <person name="Katayama Y."/>
            <person name="Omatsu T."/>
            <person name="Mizutani T."/>
            <person name="Kurata O."/>
            <person name="Wada S."/>
            <person name="Hoshino Y."/>
        </authorList>
    </citation>
    <scope>NUCLEOTIDE SEQUENCE</scope>
    <source>
        <strain evidence="1">BS</strain>
    </source>
</reference>